<dbReference type="AlphaFoldDB" id="A0A7C5EVF8"/>
<gene>
    <name evidence="2" type="ORF">ENW48_01645</name>
</gene>
<dbReference type="EMBL" id="DTKJ01000014">
    <property type="protein sequence ID" value="HGZ10905.1"/>
    <property type="molecule type" value="Genomic_DNA"/>
</dbReference>
<dbReference type="Gene3D" id="2.60.120.1440">
    <property type="match status" value="1"/>
</dbReference>
<comment type="caution">
    <text evidence="2">The sequence shown here is derived from an EMBL/GenBank/DDBJ whole genome shotgun (WGS) entry which is preliminary data.</text>
</comment>
<evidence type="ECO:0000313" key="2">
    <source>
        <dbReference type="EMBL" id="HGZ10905.1"/>
    </source>
</evidence>
<evidence type="ECO:0000259" key="1">
    <source>
        <dbReference type="Pfam" id="PF04773"/>
    </source>
</evidence>
<proteinExistence type="predicted"/>
<accession>A0A7C5EVF8</accession>
<sequence>MAKPFYPWELIWYDAFESKTSGGATVSNSGKFRDRAVRERILPCQVFLVILVGLLLLRPQLALAIPVGTFIKVEGEVEVLRQGKPPAQATRVADGVEKGDLVRTKTGARAQLRFVDDSLLTLAPGSSVLIEEYLYDGSRGVRQAALNLLRGLAYTVVNRILKTEEPDFLVKTHTAVLGVRGTRFFTLAALKFVGGYNEAGQVEMVSRVTGQRALLMGMEFAIAPVSQALSPVQRLTAADLELLKLWLIQGVPVNVLTGEPPFISLKALPGQKLPSLDLPKEVPDGLFVPPTPKSKNPL</sequence>
<dbReference type="Pfam" id="PF04773">
    <property type="entry name" value="FecR"/>
    <property type="match status" value="1"/>
</dbReference>
<name>A0A7C5EVF8_9BACT</name>
<dbReference type="InterPro" id="IPR006860">
    <property type="entry name" value="FecR"/>
</dbReference>
<dbReference type="PANTHER" id="PTHR38731">
    <property type="entry name" value="LIPL45-RELATED LIPOPROTEIN-RELATED"/>
    <property type="match status" value="1"/>
</dbReference>
<organism evidence="2">
    <name type="scientific">Desulfobacca acetoxidans</name>
    <dbReference type="NCBI Taxonomy" id="60893"/>
    <lineage>
        <taxon>Bacteria</taxon>
        <taxon>Pseudomonadati</taxon>
        <taxon>Thermodesulfobacteriota</taxon>
        <taxon>Desulfobaccia</taxon>
        <taxon>Desulfobaccales</taxon>
        <taxon>Desulfobaccaceae</taxon>
        <taxon>Desulfobacca</taxon>
    </lineage>
</organism>
<dbReference type="PANTHER" id="PTHR38731:SF3">
    <property type="entry name" value="BLL6125 PROTEIN"/>
    <property type="match status" value="1"/>
</dbReference>
<protein>
    <recommendedName>
        <fullName evidence="1">FecR protein domain-containing protein</fullName>
    </recommendedName>
</protein>
<feature type="domain" description="FecR protein" evidence="1">
    <location>
        <begin position="100"/>
        <end position="186"/>
    </location>
</feature>
<reference evidence="2" key="1">
    <citation type="journal article" date="2020" name="mSystems">
        <title>Genome- and Community-Level Interaction Insights into Carbon Utilization and Element Cycling Functions of Hydrothermarchaeota in Hydrothermal Sediment.</title>
        <authorList>
            <person name="Zhou Z."/>
            <person name="Liu Y."/>
            <person name="Xu W."/>
            <person name="Pan J."/>
            <person name="Luo Z.H."/>
            <person name="Li M."/>
        </authorList>
    </citation>
    <scope>NUCLEOTIDE SEQUENCE [LARGE SCALE GENOMIC DNA]</scope>
    <source>
        <strain evidence="2">SpSt-853</strain>
    </source>
</reference>